<keyword evidence="9" id="KW-0001">2Fe-2S</keyword>
<evidence type="ECO:0000256" key="8">
    <source>
        <dbReference type="ARBA" id="ARBA00022630"/>
    </source>
</evidence>
<gene>
    <name evidence="21" type="ORF">OBRU01_22945</name>
</gene>
<comment type="caution">
    <text evidence="21">The sequence shown here is derived from an EMBL/GenBank/DDBJ whole genome shotgun (WGS) entry which is preliminary data.</text>
</comment>
<keyword evidence="13" id="KW-0408">Iron</keyword>
<dbReference type="Pfam" id="PF02738">
    <property type="entry name" value="MoCoBD_1"/>
    <property type="match status" value="1"/>
</dbReference>
<evidence type="ECO:0000256" key="11">
    <source>
        <dbReference type="ARBA" id="ARBA00022827"/>
    </source>
</evidence>
<dbReference type="Pfam" id="PF03450">
    <property type="entry name" value="CO_deh_flav_C"/>
    <property type="match status" value="1"/>
</dbReference>
<evidence type="ECO:0000256" key="13">
    <source>
        <dbReference type="ARBA" id="ARBA00023004"/>
    </source>
</evidence>
<dbReference type="InterPro" id="IPR036856">
    <property type="entry name" value="Ald_Oxase/Xan_DH_a/b_sf"/>
</dbReference>
<keyword evidence="11" id="KW-0274">FAD</keyword>
<dbReference type="SUPFAM" id="SSF54665">
    <property type="entry name" value="CO dehydrogenase molybdoprotein N-domain-like"/>
    <property type="match status" value="1"/>
</dbReference>
<dbReference type="InterPro" id="IPR037165">
    <property type="entry name" value="AldOxase/xan_DH_Mopterin-bd_sf"/>
</dbReference>
<dbReference type="SUPFAM" id="SSF55447">
    <property type="entry name" value="CO dehydrogenase flavoprotein C-terminal domain-like"/>
    <property type="match status" value="1"/>
</dbReference>
<keyword evidence="14" id="KW-0411">Iron-sulfur</keyword>
<dbReference type="Gene3D" id="3.30.365.10">
    <property type="entry name" value="Aldehyde oxidase/xanthine dehydrogenase, molybdopterin binding domain"/>
    <property type="match status" value="2"/>
</dbReference>
<comment type="cofactor">
    <cofactor evidence="2">
        <name>FAD</name>
        <dbReference type="ChEBI" id="CHEBI:57692"/>
    </cofactor>
</comment>
<dbReference type="InterPro" id="IPR036884">
    <property type="entry name" value="2Fe-2S-bd_dom_sf"/>
</dbReference>
<proteinExistence type="inferred from homology"/>
<comment type="catalytic activity">
    <reaction evidence="19">
        <text>hypoxanthine + NAD(+) + H2O = xanthine + NADH + H(+)</text>
        <dbReference type="Rhea" id="RHEA:24670"/>
        <dbReference type="ChEBI" id="CHEBI:15377"/>
        <dbReference type="ChEBI" id="CHEBI:15378"/>
        <dbReference type="ChEBI" id="CHEBI:17368"/>
        <dbReference type="ChEBI" id="CHEBI:17712"/>
        <dbReference type="ChEBI" id="CHEBI:57540"/>
        <dbReference type="ChEBI" id="CHEBI:57945"/>
        <dbReference type="EC" id="1.17.1.4"/>
    </reaction>
</comment>
<dbReference type="SMART" id="SM01092">
    <property type="entry name" value="CO_deh_flav_C"/>
    <property type="match status" value="1"/>
</dbReference>
<dbReference type="Pfam" id="PF01799">
    <property type="entry name" value="Fer2_2"/>
    <property type="match status" value="1"/>
</dbReference>
<name>A0A0L7KQB5_OPEBR</name>
<dbReference type="Pfam" id="PF01315">
    <property type="entry name" value="Ald_Xan_dh_C"/>
    <property type="match status" value="1"/>
</dbReference>
<dbReference type="Pfam" id="PF00941">
    <property type="entry name" value="FAD_binding_5"/>
    <property type="match status" value="1"/>
</dbReference>
<evidence type="ECO:0000256" key="16">
    <source>
        <dbReference type="ARBA" id="ARBA00023140"/>
    </source>
</evidence>
<dbReference type="InterPro" id="IPR002888">
    <property type="entry name" value="2Fe-2S-bd"/>
</dbReference>
<dbReference type="Proteomes" id="UP000037510">
    <property type="component" value="Unassembled WGS sequence"/>
</dbReference>
<accession>A0A0L7KQB5</accession>
<evidence type="ECO:0000256" key="4">
    <source>
        <dbReference type="ARBA" id="ARBA00006849"/>
    </source>
</evidence>
<dbReference type="Gene3D" id="1.10.150.120">
    <property type="entry name" value="[2Fe-2S]-binding domain"/>
    <property type="match status" value="1"/>
</dbReference>
<dbReference type="GO" id="GO:0005777">
    <property type="term" value="C:peroxisome"/>
    <property type="evidence" value="ECO:0007669"/>
    <property type="project" value="UniProtKB-SubCell"/>
</dbReference>
<dbReference type="PROSITE" id="PS51387">
    <property type="entry name" value="FAD_PCMH"/>
    <property type="match status" value="1"/>
</dbReference>
<dbReference type="FunFam" id="3.30.365.10:FF:000001">
    <property type="entry name" value="Xanthine dehydrogenase oxidase"/>
    <property type="match status" value="1"/>
</dbReference>
<keyword evidence="10" id="KW-0479">Metal-binding</keyword>
<evidence type="ECO:0000256" key="2">
    <source>
        <dbReference type="ARBA" id="ARBA00001974"/>
    </source>
</evidence>
<keyword evidence="15" id="KW-0520">NAD</keyword>
<dbReference type="InterPro" id="IPR016167">
    <property type="entry name" value="FAD-bd_PCMH_sub1"/>
</dbReference>
<evidence type="ECO:0000256" key="3">
    <source>
        <dbReference type="ARBA" id="ARBA00004275"/>
    </source>
</evidence>
<evidence type="ECO:0000256" key="1">
    <source>
        <dbReference type="ARBA" id="ARBA00001924"/>
    </source>
</evidence>
<keyword evidence="22" id="KW-1185">Reference proteome</keyword>
<evidence type="ECO:0000256" key="10">
    <source>
        <dbReference type="ARBA" id="ARBA00022723"/>
    </source>
</evidence>
<dbReference type="SUPFAM" id="SSF47741">
    <property type="entry name" value="CO dehydrogenase ISP C-domain like"/>
    <property type="match status" value="1"/>
</dbReference>
<evidence type="ECO:0000256" key="18">
    <source>
        <dbReference type="ARBA" id="ARBA00049017"/>
    </source>
</evidence>
<dbReference type="GO" id="GO:0005506">
    <property type="term" value="F:iron ion binding"/>
    <property type="evidence" value="ECO:0007669"/>
    <property type="project" value="InterPro"/>
</dbReference>
<dbReference type="FunFam" id="3.30.43.10:FF:000001">
    <property type="entry name" value="Xanthine dehydrogenase/oxidase"/>
    <property type="match status" value="1"/>
</dbReference>
<dbReference type="SUPFAM" id="SSF56003">
    <property type="entry name" value="Molybdenum cofactor-binding domain"/>
    <property type="match status" value="1"/>
</dbReference>
<keyword evidence="7" id="KW-0500">Molybdenum</keyword>
<dbReference type="GO" id="GO:0051537">
    <property type="term" value="F:2 iron, 2 sulfur cluster binding"/>
    <property type="evidence" value="ECO:0007669"/>
    <property type="project" value="UniProtKB-KW"/>
</dbReference>
<comment type="similarity">
    <text evidence="4">Belongs to the xanthine dehydrogenase family.</text>
</comment>
<organism evidence="21 22">
    <name type="scientific">Operophtera brumata</name>
    <name type="common">Winter moth</name>
    <name type="synonym">Phalaena brumata</name>
    <dbReference type="NCBI Taxonomy" id="104452"/>
    <lineage>
        <taxon>Eukaryota</taxon>
        <taxon>Metazoa</taxon>
        <taxon>Ecdysozoa</taxon>
        <taxon>Arthropoda</taxon>
        <taxon>Hexapoda</taxon>
        <taxon>Insecta</taxon>
        <taxon>Pterygota</taxon>
        <taxon>Neoptera</taxon>
        <taxon>Endopterygota</taxon>
        <taxon>Lepidoptera</taxon>
        <taxon>Glossata</taxon>
        <taxon>Ditrysia</taxon>
        <taxon>Geometroidea</taxon>
        <taxon>Geometridae</taxon>
        <taxon>Larentiinae</taxon>
        <taxon>Operophtera</taxon>
    </lineage>
</organism>
<dbReference type="Gene3D" id="3.30.43.10">
    <property type="entry name" value="Uridine Diphospho-n-acetylenolpyruvylglucosamine Reductase, domain 2"/>
    <property type="match status" value="1"/>
</dbReference>
<keyword evidence="16" id="KW-0576">Peroxisome</keyword>
<dbReference type="SUPFAM" id="SSF56176">
    <property type="entry name" value="FAD-binding/transporter-associated domain-like"/>
    <property type="match status" value="1"/>
</dbReference>
<reference evidence="21 22" key="1">
    <citation type="journal article" date="2015" name="Genome Biol. Evol.">
        <title>The genome of winter moth (Operophtera brumata) provides a genomic perspective on sexual dimorphism and phenology.</title>
        <authorList>
            <person name="Derks M.F."/>
            <person name="Smit S."/>
            <person name="Salis L."/>
            <person name="Schijlen E."/>
            <person name="Bossers A."/>
            <person name="Mateman C."/>
            <person name="Pijl A.S."/>
            <person name="de Ridder D."/>
            <person name="Groenen M.A."/>
            <person name="Visser M.E."/>
            <person name="Megens H.J."/>
        </authorList>
    </citation>
    <scope>NUCLEOTIDE SEQUENCE [LARGE SCALE GENOMIC DNA]</scope>
    <source>
        <strain evidence="21">WM2013NL</strain>
        <tissue evidence="21">Head and thorax</tissue>
    </source>
</reference>
<evidence type="ECO:0000256" key="14">
    <source>
        <dbReference type="ARBA" id="ARBA00023014"/>
    </source>
</evidence>
<dbReference type="InterPro" id="IPR016166">
    <property type="entry name" value="FAD-bd_PCMH"/>
</dbReference>
<dbReference type="PANTHER" id="PTHR45444">
    <property type="entry name" value="XANTHINE DEHYDROGENASE"/>
    <property type="match status" value="1"/>
</dbReference>
<dbReference type="InterPro" id="IPR000674">
    <property type="entry name" value="Ald_Oxase/Xan_DH_a/b"/>
</dbReference>
<dbReference type="FunFam" id="3.30.465.10:FF:000004">
    <property type="entry name" value="Xanthine dehydrogenase/oxidase"/>
    <property type="match status" value="1"/>
</dbReference>
<evidence type="ECO:0000256" key="15">
    <source>
        <dbReference type="ARBA" id="ARBA00023027"/>
    </source>
</evidence>
<evidence type="ECO:0000256" key="7">
    <source>
        <dbReference type="ARBA" id="ARBA00022505"/>
    </source>
</evidence>
<comment type="subcellular location">
    <subcellularLocation>
        <location evidence="3">Peroxisome</location>
    </subcellularLocation>
</comment>
<dbReference type="InterPro" id="IPR036318">
    <property type="entry name" value="FAD-bd_PCMH-like_sf"/>
</dbReference>
<dbReference type="InterPro" id="IPR036683">
    <property type="entry name" value="CO_DH_flav_C_dom_sf"/>
</dbReference>
<dbReference type="Gene3D" id="3.90.1170.50">
    <property type="entry name" value="Aldehyde oxidase/xanthine dehydrogenase, a/b hammerhead"/>
    <property type="match status" value="1"/>
</dbReference>
<evidence type="ECO:0000256" key="9">
    <source>
        <dbReference type="ARBA" id="ARBA00022714"/>
    </source>
</evidence>
<sequence>MHGLAVTTVEGIGSTESKLHPVQERIAKAHGSQCGFCTPGIVMSMYSLLRDRNKIDYDDIETALQGNLCRCTGYRPIIEGFKTFMEGWEKHYTNGDDKSPCMMGKDCCRNNKEIAESNQLFTKSAFRPYDPTQEPIFPPELRLNQDYDLSYLVFKDENVAWIRPNNLQELLMIKSKFPASKIVMGNTEIGVEMKFKKKTYPVLLSPSLISDMNFCEVTDEGILVGGSTSLTDLLNFLKDEIAKDSSKAQIFESIKDMLHWFAGTQVRNVASLVGNIVTASPISDLNPILMASSAVLNVCSLERGNRKIIMNEDFFKGYRSTSIENDEVVVSVLIPFTEKKQFVKAYKQARRRDDDISIVTAAFNVKFNELNVISGAKLCFGGMGPTTKCATNSSSQLIGHKWDQNMLKSTFDCLTEELELDISVPGGMADYRKSLCLSLFFRFYLHVLPKLPRINGYKPLENTVLSGAEEIPLKESTGSQYFEIENKGRAITDAVGIPIHHASALKQATGEAIYCDDIPHMEGELYLTLIFSSEAHAEIKSIDPSKALKVPGVISFLSAADLDEDCNKLGPIFKDEDIFAKKLVTSRACVIGSVVATSEKVARSAKDLVVVNYEKLSPVIVSLEDAIAHQSYYAGYPKKLKKGDVDEAFANSRHVVKGKVRSGAQEHFYLETVSAYAVRKEDELEIVSTSQNPSEVAHLVAEALRLPNHKVVAKVKRIGGGFGGKETRASILAVPVAIAAYKLKKPVRAVFDRDEDMQVTGYRHPCLIEYEVGFDDDGKITGARFQVNN</sequence>
<dbReference type="InterPro" id="IPR016169">
    <property type="entry name" value="FAD-bd_PCMH_sub2"/>
</dbReference>
<dbReference type="EC" id="1.17.1.4" evidence="6"/>
<dbReference type="AlphaFoldDB" id="A0A0L7KQB5"/>
<dbReference type="GO" id="GO:0071949">
    <property type="term" value="F:FAD binding"/>
    <property type="evidence" value="ECO:0007669"/>
    <property type="project" value="InterPro"/>
</dbReference>
<evidence type="ECO:0000313" key="21">
    <source>
        <dbReference type="EMBL" id="KOB65300.1"/>
    </source>
</evidence>
<dbReference type="InterPro" id="IPR016208">
    <property type="entry name" value="Ald_Oxase/xanthine_DH-like"/>
</dbReference>
<dbReference type="STRING" id="104452.A0A0L7KQB5"/>
<dbReference type="InterPro" id="IPR008274">
    <property type="entry name" value="AldOxase/xan_DH_MoCoBD1"/>
</dbReference>
<evidence type="ECO:0000256" key="6">
    <source>
        <dbReference type="ARBA" id="ARBA00013123"/>
    </source>
</evidence>
<comment type="cofactor">
    <cofactor evidence="17">
        <name>[2Fe-2S] cluster</name>
        <dbReference type="ChEBI" id="CHEBI:190135"/>
    </cofactor>
</comment>
<dbReference type="EMBL" id="JTDY01007319">
    <property type="protein sequence ID" value="KOB65300.1"/>
    <property type="molecule type" value="Genomic_DNA"/>
</dbReference>
<evidence type="ECO:0000256" key="19">
    <source>
        <dbReference type="ARBA" id="ARBA00049517"/>
    </source>
</evidence>
<dbReference type="SMART" id="SM01008">
    <property type="entry name" value="Ald_Xan_dh_C"/>
    <property type="match status" value="1"/>
</dbReference>
<dbReference type="InterPro" id="IPR005107">
    <property type="entry name" value="CO_DH_flav_C"/>
</dbReference>
<keyword evidence="8" id="KW-0285">Flavoprotein</keyword>
<evidence type="ECO:0000256" key="17">
    <source>
        <dbReference type="ARBA" id="ARBA00034078"/>
    </source>
</evidence>
<feature type="domain" description="FAD-binding PCMH-type" evidence="20">
    <location>
        <begin position="154"/>
        <end position="339"/>
    </location>
</feature>
<evidence type="ECO:0000313" key="22">
    <source>
        <dbReference type="Proteomes" id="UP000037510"/>
    </source>
</evidence>
<comment type="cofactor">
    <cofactor evidence="1">
        <name>Mo-molybdopterin</name>
        <dbReference type="ChEBI" id="CHEBI:71302"/>
    </cofactor>
</comment>
<comment type="catalytic activity">
    <reaction evidence="18">
        <text>xanthine + NAD(+) + H2O = urate + NADH + H(+)</text>
        <dbReference type="Rhea" id="RHEA:16669"/>
        <dbReference type="ChEBI" id="CHEBI:15377"/>
        <dbReference type="ChEBI" id="CHEBI:15378"/>
        <dbReference type="ChEBI" id="CHEBI:17712"/>
        <dbReference type="ChEBI" id="CHEBI:17775"/>
        <dbReference type="ChEBI" id="CHEBI:57540"/>
        <dbReference type="ChEBI" id="CHEBI:57945"/>
        <dbReference type="EC" id="1.17.1.4"/>
    </reaction>
</comment>
<dbReference type="PANTHER" id="PTHR45444:SF3">
    <property type="entry name" value="XANTHINE DEHYDROGENASE"/>
    <property type="match status" value="1"/>
</dbReference>
<evidence type="ECO:0000259" key="20">
    <source>
        <dbReference type="PROSITE" id="PS51387"/>
    </source>
</evidence>
<keyword evidence="12" id="KW-0560">Oxidoreductase</keyword>
<protein>
    <recommendedName>
        <fullName evidence="6">xanthine dehydrogenase</fullName>
        <ecNumber evidence="6">1.17.1.4</ecNumber>
    </recommendedName>
</protein>
<evidence type="ECO:0000256" key="12">
    <source>
        <dbReference type="ARBA" id="ARBA00023002"/>
    </source>
</evidence>
<dbReference type="InterPro" id="IPR002346">
    <property type="entry name" value="Mopterin_DH_FAD-bd"/>
</dbReference>
<comment type="subunit">
    <text evidence="5">Homodimer.</text>
</comment>
<evidence type="ECO:0000256" key="5">
    <source>
        <dbReference type="ARBA" id="ARBA00011738"/>
    </source>
</evidence>
<dbReference type="FunFam" id="1.10.150.120:FF:000001">
    <property type="entry name" value="Aldehyde oxidase 1"/>
    <property type="match status" value="1"/>
</dbReference>
<dbReference type="Gene3D" id="3.30.465.10">
    <property type="match status" value="1"/>
</dbReference>
<dbReference type="GO" id="GO:0004854">
    <property type="term" value="F:xanthine dehydrogenase activity"/>
    <property type="evidence" value="ECO:0007669"/>
    <property type="project" value="UniProtKB-EC"/>
</dbReference>
<dbReference type="Gene3D" id="3.30.390.50">
    <property type="entry name" value="CO dehydrogenase flavoprotein, C-terminal domain"/>
    <property type="match status" value="1"/>
</dbReference>